<dbReference type="Gene3D" id="3.40.640.10">
    <property type="entry name" value="Type I PLP-dependent aspartate aminotransferase-like (Major domain)"/>
    <property type="match status" value="1"/>
</dbReference>
<comment type="caution">
    <text evidence="2">The sequence shown here is derived from an EMBL/GenBank/DDBJ whole genome shotgun (WGS) entry which is preliminary data.</text>
</comment>
<dbReference type="InterPro" id="IPR000192">
    <property type="entry name" value="Aminotrans_V_dom"/>
</dbReference>
<sequence>MREQLLNDTLNSVDGVAYAPHRAVDVREWDVDYYVFSWYKVFGPHMALLYTNSRTFPLLTNINHHFLAARPYIMEPGNVNYEGVSSIPAIFRHVQWLSSADRAPVFSGTSELSRPALVRAFDLIAEHESELCRVLLSYLLSKSRHYTLLGPGSHTVSDRVATVSFTVRGRSSREFVESLEANLTARRRGVGIRWGCFNAYEFCKSWFGEEGMWDGVVRVSFAHYNTLEEAEYVVSAIDETLMKGAAVASKL</sequence>
<name>A0A8H8DFG0_9FUNG</name>
<protein>
    <submittedName>
        <fullName evidence="2">Pyridoxal phosphate-dependent transferase</fullName>
    </submittedName>
</protein>
<dbReference type="PANTHER" id="PTHR43586:SF21">
    <property type="entry name" value="PYRIDOXAL PHOSPHATE (PLP)-DEPENDENT ASPARTATE AMINOTRANSFERASE SUPERFAMILY"/>
    <property type="match status" value="1"/>
</dbReference>
<dbReference type="PANTHER" id="PTHR43586">
    <property type="entry name" value="CYSTEINE DESULFURASE"/>
    <property type="match status" value="1"/>
</dbReference>
<dbReference type="EMBL" id="JAEFCI010012119">
    <property type="protein sequence ID" value="KAG5456201.1"/>
    <property type="molecule type" value="Genomic_DNA"/>
</dbReference>
<evidence type="ECO:0000259" key="1">
    <source>
        <dbReference type="Pfam" id="PF00266"/>
    </source>
</evidence>
<dbReference type="SUPFAM" id="SSF53383">
    <property type="entry name" value="PLP-dependent transferases"/>
    <property type="match status" value="1"/>
</dbReference>
<dbReference type="InterPro" id="IPR015424">
    <property type="entry name" value="PyrdxlP-dep_Trfase"/>
</dbReference>
<gene>
    <name evidence="2" type="ORF">BJ554DRAFT_4122</name>
</gene>
<dbReference type="AlphaFoldDB" id="A0A8H8DFG0"/>
<dbReference type="Proteomes" id="UP000673691">
    <property type="component" value="Unassembled WGS sequence"/>
</dbReference>
<keyword evidence="2" id="KW-0808">Transferase</keyword>
<dbReference type="OrthoDB" id="420046at2759"/>
<dbReference type="GO" id="GO:0016740">
    <property type="term" value="F:transferase activity"/>
    <property type="evidence" value="ECO:0007669"/>
    <property type="project" value="UniProtKB-KW"/>
</dbReference>
<evidence type="ECO:0000313" key="3">
    <source>
        <dbReference type="Proteomes" id="UP000673691"/>
    </source>
</evidence>
<organism evidence="2 3">
    <name type="scientific">Olpidium bornovanus</name>
    <dbReference type="NCBI Taxonomy" id="278681"/>
    <lineage>
        <taxon>Eukaryota</taxon>
        <taxon>Fungi</taxon>
        <taxon>Fungi incertae sedis</taxon>
        <taxon>Olpidiomycota</taxon>
        <taxon>Olpidiomycotina</taxon>
        <taxon>Olpidiomycetes</taxon>
        <taxon>Olpidiales</taxon>
        <taxon>Olpidiaceae</taxon>
        <taxon>Olpidium</taxon>
    </lineage>
</organism>
<dbReference type="Gene3D" id="3.90.1150.10">
    <property type="entry name" value="Aspartate Aminotransferase, domain 1"/>
    <property type="match status" value="1"/>
</dbReference>
<dbReference type="Pfam" id="PF00266">
    <property type="entry name" value="Aminotran_5"/>
    <property type="match status" value="1"/>
</dbReference>
<accession>A0A8H8DFG0</accession>
<feature type="domain" description="Aminotransferase class V" evidence="1">
    <location>
        <begin position="9"/>
        <end position="45"/>
    </location>
</feature>
<evidence type="ECO:0000313" key="2">
    <source>
        <dbReference type="EMBL" id="KAG5456201.1"/>
    </source>
</evidence>
<proteinExistence type="predicted"/>
<dbReference type="InterPro" id="IPR015421">
    <property type="entry name" value="PyrdxlP-dep_Trfase_major"/>
</dbReference>
<dbReference type="InterPro" id="IPR015422">
    <property type="entry name" value="PyrdxlP-dep_Trfase_small"/>
</dbReference>
<reference evidence="2 3" key="1">
    <citation type="journal article" name="Sci. Rep.">
        <title>Genome-scale phylogenetic analyses confirm Olpidium as the closest living zoosporic fungus to the non-flagellated, terrestrial fungi.</title>
        <authorList>
            <person name="Chang Y."/>
            <person name="Rochon D."/>
            <person name="Sekimoto S."/>
            <person name="Wang Y."/>
            <person name="Chovatia M."/>
            <person name="Sandor L."/>
            <person name="Salamov A."/>
            <person name="Grigoriev I.V."/>
            <person name="Stajich J.E."/>
            <person name="Spatafora J.W."/>
        </authorList>
    </citation>
    <scope>NUCLEOTIDE SEQUENCE [LARGE SCALE GENOMIC DNA]</scope>
    <source>
        <strain evidence="2">S191</strain>
    </source>
</reference>
<keyword evidence="3" id="KW-1185">Reference proteome</keyword>